<evidence type="ECO:0000256" key="1">
    <source>
        <dbReference type="SAM" id="Phobius"/>
    </source>
</evidence>
<dbReference type="AlphaFoldDB" id="A0A8S3WLH2"/>
<organism evidence="2 3">
    <name type="scientific">Parnassius apollo</name>
    <name type="common">Apollo butterfly</name>
    <name type="synonym">Papilio apollo</name>
    <dbReference type="NCBI Taxonomy" id="110799"/>
    <lineage>
        <taxon>Eukaryota</taxon>
        <taxon>Metazoa</taxon>
        <taxon>Ecdysozoa</taxon>
        <taxon>Arthropoda</taxon>
        <taxon>Hexapoda</taxon>
        <taxon>Insecta</taxon>
        <taxon>Pterygota</taxon>
        <taxon>Neoptera</taxon>
        <taxon>Endopterygota</taxon>
        <taxon>Lepidoptera</taxon>
        <taxon>Glossata</taxon>
        <taxon>Ditrysia</taxon>
        <taxon>Papilionoidea</taxon>
        <taxon>Papilionidae</taxon>
        <taxon>Parnassiinae</taxon>
        <taxon>Parnassini</taxon>
        <taxon>Parnassius</taxon>
        <taxon>Parnassius</taxon>
    </lineage>
</organism>
<evidence type="ECO:0000313" key="3">
    <source>
        <dbReference type="Proteomes" id="UP000691718"/>
    </source>
</evidence>
<dbReference type="Proteomes" id="UP000691718">
    <property type="component" value="Unassembled WGS sequence"/>
</dbReference>
<feature type="transmembrane region" description="Helical" evidence="1">
    <location>
        <begin position="21"/>
        <end position="39"/>
    </location>
</feature>
<comment type="caution">
    <text evidence="2">The sequence shown here is derived from an EMBL/GenBank/DDBJ whole genome shotgun (WGS) entry which is preliminary data.</text>
</comment>
<name>A0A8S3WLH2_PARAO</name>
<keyword evidence="3" id="KW-1185">Reference proteome</keyword>
<keyword evidence="1" id="KW-1133">Transmembrane helix</keyword>
<proteinExistence type="predicted"/>
<dbReference type="OrthoDB" id="6919060at2759"/>
<protein>
    <submittedName>
        <fullName evidence="2">(apollo) hypothetical protein</fullName>
    </submittedName>
</protein>
<gene>
    <name evidence="2" type="ORF">PAPOLLO_LOCUS7723</name>
</gene>
<dbReference type="EMBL" id="CAJQZP010000533">
    <property type="protein sequence ID" value="CAG4966991.1"/>
    <property type="molecule type" value="Genomic_DNA"/>
</dbReference>
<keyword evidence="1" id="KW-0812">Transmembrane</keyword>
<accession>A0A8S3WLH2</accession>
<keyword evidence="1" id="KW-0472">Membrane</keyword>
<reference evidence="2" key="1">
    <citation type="submission" date="2021-04" db="EMBL/GenBank/DDBJ databases">
        <authorList>
            <person name="Tunstrom K."/>
        </authorList>
    </citation>
    <scope>NUCLEOTIDE SEQUENCE</scope>
</reference>
<sequence>MANQIPKRASKEWDKVSVNSAVQWCCYLIVLALCGYGLYRQHRLEQRLSLLEEKHRGLRRTVLEMEPMEKVKENDIVKREKRDVNDCVCPPGREFSANH</sequence>
<evidence type="ECO:0000313" key="2">
    <source>
        <dbReference type="EMBL" id="CAG4966991.1"/>
    </source>
</evidence>